<keyword evidence="4 6" id="KW-0501">Molybdenum cofactor biosynthesis</keyword>
<organism evidence="9 10">
    <name type="scientific">Limosilactobacillus alvi</name>
    <dbReference type="NCBI Taxonomy" id="990412"/>
    <lineage>
        <taxon>Bacteria</taxon>
        <taxon>Bacillati</taxon>
        <taxon>Bacillota</taxon>
        <taxon>Bacilli</taxon>
        <taxon>Lactobacillales</taxon>
        <taxon>Lactobacillaceae</taxon>
        <taxon>Limosilactobacillus</taxon>
    </lineage>
</organism>
<comment type="subunit">
    <text evidence="6">Homohexamer; trimer of dimers.</text>
</comment>
<comment type="pathway">
    <text evidence="2 6">Cofactor biosynthesis; molybdopterin biosynthesis.</text>
</comment>
<feature type="binding site" evidence="6">
    <location>
        <begin position="274"/>
        <end position="275"/>
    </location>
    <ligand>
        <name>substrate</name>
    </ligand>
</feature>
<comment type="catalytic activity">
    <reaction evidence="1 6">
        <text>(8S)-3',8-cyclo-7,8-dihydroguanosine 5'-triphosphate = cyclic pyranopterin phosphate + diphosphate</text>
        <dbReference type="Rhea" id="RHEA:49580"/>
        <dbReference type="ChEBI" id="CHEBI:33019"/>
        <dbReference type="ChEBI" id="CHEBI:59648"/>
        <dbReference type="ChEBI" id="CHEBI:131766"/>
        <dbReference type="EC" id="4.6.1.17"/>
    </reaction>
</comment>
<protein>
    <recommendedName>
        <fullName evidence="3 6">Cyclic pyranopterin monophosphate synthase</fullName>
        <ecNumber evidence="3 6">4.6.1.17</ecNumber>
    </recommendedName>
    <alternativeName>
        <fullName evidence="6">Molybdenum cofactor biosynthesis protein C</fullName>
    </alternativeName>
</protein>
<dbReference type="InterPro" id="IPR047594">
    <property type="entry name" value="MoaC_bact/euk"/>
</dbReference>
<dbReference type="EC" id="4.6.1.17" evidence="3 6"/>
<sequence length="320" mass="35115">MVVTIQIVGHKKSGKTLVTTQLIQALTQAGVSVTAVKHDAHWGQMDQPGTDSDRFSQAGASQVVLDSNQGSFYHFQQPQALETTFSHLSPTAVRLIEGYKAGPYPKLVMLKPDELATNWHQKGILAFASLTDRPDLDLIGTDQIVNWLLTYLQMHLQEEKKMSDPLTHFNDQDRAKMVDVTQKAVTSRVATATGQITMHPDTLSRIKTGKIKKGDVLAVAQVAGIMAAKKTSELIPMCHLIPLTGVDLHFSDNKKDTITVTSKVKTKHVTGVEIEALNAVQIALLTIYDMCKAMDRGMVIHDVHLLEKDGGKSGHFVFGE</sequence>
<feature type="domain" description="Molybdopterin-guanine dinucleotide biosynthesis protein B (MobB)" evidence="8">
    <location>
        <begin position="5"/>
        <end position="129"/>
    </location>
</feature>
<dbReference type="InterPro" id="IPR004435">
    <property type="entry name" value="MobB_dom"/>
</dbReference>
<name>A0ABS2EQF0_9LACO</name>
<dbReference type="InterPro" id="IPR023045">
    <property type="entry name" value="MoaC"/>
</dbReference>
<dbReference type="HAMAP" id="MF_01224_B">
    <property type="entry name" value="MoaC_B"/>
    <property type="match status" value="1"/>
</dbReference>
<evidence type="ECO:0000256" key="4">
    <source>
        <dbReference type="ARBA" id="ARBA00023150"/>
    </source>
</evidence>
<dbReference type="GO" id="GO:0061799">
    <property type="term" value="F:cyclic pyranopterin monophosphate synthase activity"/>
    <property type="evidence" value="ECO:0007669"/>
    <property type="project" value="UniProtKB-EC"/>
</dbReference>
<dbReference type="Pfam" id="PF01967">
    <property type="entry name" value="MoaC"/>
    <property type="match status" value="1"/>
</dbReference>
<dbReference type="SUPFAM" id="SSF55040">
    <property type="entry name" value="Molybdenum cofactor biosynthesis protein C, MoaC"/>
    <property type="match status" value="1"/>
</dbReference>
<evidence type="ECO:0000256" key="6">
    <source>
        <dbReference type="HAMAP-Rule" id="MF_01224"/>
    </source>
</evidence>
<comment type="similarity">
    <text evidence="6">Belongs to the MoaC family.</text>
</comment>
<dbReference type="Gene3D" id="3.30.70.640">
    <property type="entry name" value="Molybdopterin cofactor biosynthesis C (MoaC) domain"/>
    <property type="match status" value="1"/>
</dbReference>
<dbReference type="CDD" id="cd01420">
    <property type="entry name" value="MoaC_PE"/>
    <property type="match status" value="1"/>
</dbReference>
<proteinExistence type="inferred from homology"/>
<dbReference type="Gene3D" id="3.40.50.300">
    <property type="entry name" value="P-loop containing nucleotide triphosphate hydrolases"/>
    <property type="match status" value="1"/>
</dbReference>
<reference evidence="9 10" key="1">
    <citation type="journal article" date="2021" name="Sci. Rep.">
        <title>The distribution of antibiotic resistance genes in chicken gut microbiota commensals.</title>
        <authorList>
            <person name="Juricova H."/>
            <person name="Matiasovicova J."/>
            <person name="Kubasova T."/>
            <person name="Cejkova D."/>
            <person name="Rychlik I."/>
        </authorList>
    </citation>
    <scope>NUCLEOTIDE SEQUENCE [LARGE SCALE GENOMIC DNA]</scope>
    <source>
        <strain evidence="9 10">An810</strain>
    </source>
</reference>
<dbReference type="NCBIfam" id="NF006870">
    <property type="entry name" value="PRK09364.1"/>
    <property type="match status" value="1"/>
</dbReference>
<dbReference type="EMBL" id="JACJJQ010000036">
    <property type="protein sequence ID" value="MBM6754576.1"/>
    <property type="molecule type" value="Genomic_DNA"/>
</dbReference>
<dbReference type="Pfam" id="PF03205">
    <property type="entry name" value="MobB"/>
    <property type="match status" value="1"/>
</dbReference>
<comment type="function">
    <text evidence="6">Catalyzes the conversion of (8S)-3',8-cyclo-7,8-dihydroguanosine 5'-triphosphate to cyclic pyranopterin monophosphate (cPMP).</text>
</comment>
<evidence type="ECO:0000256" key="1">
    <source>
        <dbReference type="ARBA" id="ARBA00001637"/>
    </source>
</evidence>
<dbReference type="InterPro" id="IPR052539">
    <property type="entry name" value="MGD_biosynthesis_adapter"/>
</dbReference>
<accession>A0ABS2EQF0</accession>
<comment type="caution">
    <text evidence="9">The sequence shown here is derived from an EMBL/GenBank/DDBJ whole genome shotgun (WGS) entry which is preliminary data.</text>
</comment>
<keyword evidence="5 6" id="KW-0456">Lyase</keyword>
<evidence type="ECO:0000259" key="8">
    <source>
        <dbReference type="Pfam" id="PF03205"/>
    </source>
</evidence>
<dbReference type="NCBIfam" id="TIGR00581">
    <property type="entry name" value="moaC"/>
    <property type="match status" value="1"/>
</dbReference>
<dbReference type="NCBIfam" id="TIGR00176">
    <property type="entry name" value="mobB"/>
    <property type="match status" value="1"/>
</dbReference>
<evidence type="ECO:0000259" key="7">
    <source>
        <dbReference type="Pfam" id="PF01967"/>
    </source>
</evidence>
<feature type="domain" description="Molybdopterin cofactor biosynthesis C (MoaC)" evidence="7">
    <location>
        <begin position="177"/>
        <end position="311"/>
    </location>
</feature>
<evidence type="ECO:0000256" key="2">
    <source>
        <dbReference type="ARBA" id="ARBA00005046"/>
    </source>
</evidence>
<feature type="active site" evidence="6">
    <location>
        <position position="289"/>
    </location>
</feature>
<dbReference type="Proteomes" id="UP000776629">
    <property type="component" value="Unassembled WGS sequence"/>
</dbReference>
<evidence type="ECO:0000313" key="10">
    <source>
        <dbReference type="Proteomes" id="UP000776629"/>
    </source>
</evidence>
<dbReference type="InterPro" id="IPR027417">
    <property type="entry name" value="P-loop_NTPase"/>
</dbReference>
<feature type="binding site" evidence="6">
    <location>
        <begin position="237"/>
        <end position="239"/>
    </location>
    <ligand>
        <name>substrate</name>
    </ligand>
</feature>
<dbReference type="SUPFAM" id="SSF52540">
    <property type="entry name" value="P-loop containing nucleoside triphosphate hydrolases"/>
    <property type="match status" value="1"/>
</dbReference>
<dbReference type="PANTHER" id="PTHR40072:SF1">
    <property type="entry name" value="MOLYBDOPTERIN-GUANINE DINUCLEOTIDE BIOSYNTHESIS ADAPTER PROTEIN"/>
    <property type="match status" value="1"/>
</dbReference>
<keyword evidence="10" id="KW-1185">Reference proteome</keyword>
<evidence type="ECO:0000256" key="3">
    <source>
        <dbReference type="ARBA" id="ARBA00012575"/>
    </source>
</evidence>
<dbReference type="InterPro" id="IPR002820">
    <property type="entry name" value="Mopterin_CF_biosynth-C_dom"/>
</dbReference>
<dbReference type="InterPro" id="IPR036522">
    <property type="entry name" value="MoaC_sf"/>
</dbReference>
<gene>
    <name evidence="6 9" type="primary">moaC</name>
    <name evidence="9" type="ORF">H5993_07375</name>
</gene>
<dbReference type="PANTHER" id="PTHR40072">
    <property type="entry name" value="MOLYBDOPTERIN-GUANINE DINUCLEOTIDE BIOSYNTHESIS ADAPTER PROTEIN-RELATED"/>
    <property type="match status" value="1"/>
</dbReference>
<evidence type="ECO:0000256" key="5">
    <source>
        <dbReference type="ARBA" id="ARBA00023239"/>
    </source>
</evidence>
<evidence type="ECO:0000313" key="9">
    <source>
        <dbReference type="EMBL" id="MBM6754576.1"/>
    </source>
</evidence>